<keyword evidence="2" id="KW-1185">Reference proteome</keyword>
<evidence type="ECO:0000313" key="2">
    <source>
        <dbReference type="Proteomes" id="UP001268256"/>
    </source>
</evidence>
<proteinExistence type="predicted"/>
<accession>A0AAE4JZS6</accession>
<dbReference type="RefSeq" id="WP_322878411.1">
    <property type="nucleotide sequence ID" value="NZ_JAVMIP010000009.1"/>
</dbReference>
<evidence type="ECO:0000313" key="1">
    <source>
        <dbReference type="EMBL" id="MDS3861162.1"/>
    </source>
</evidence>
<name>A0AAE4JZS6_9CYAN</name>
<dbReference type="Pfam" id="PF05402">
    <property type="entry name" value="PqqD"/>
    <property type="match status" value="1"/>
</dbReference>
<comment type="caution">
    <text evidence="1">The sequence shown here is derived from an EMBL/GenBank/DDBJ whole genome shotgun (WGS) entry which is preliminary data.</text>
</comment>
<dbReference type="AlphaFoldDB" id="A0AAE4JZS6"/>
<dbReference type="EMBL" id="JAVMIP010000009">
    <property type="protein sequence ID" value="MDS3861162.1"/>
    <property type="molecule type" value="Genomic_DNA"/>
</dbReference>
<gene>
    <name evidence="1" type="ORF">RIF25_10125</name>
</gene>
<dbReference type="InterPro" id="IPR008792">
    <property type="entry name" value="PQQD"/>
</dbReference>
<dbReference type="InterPro" id="IPR041881">
    <property type="entry name" value="PqqD_sf"/>
</dbReference>
<protein>
    <submittedName>
        <fullName evidence="1">PqqD family protein</fullName>
    </submittedName>
</protein>
<dbReference type="Gene3D" id="1.10.10.1150">
    <property type="entry name" value="Coenzyme PQQ synthesis protein D (PqqD)"/>
    <property type="match status" value="1"/>
</dbReference>
<organism evidence="1 2">
    <name type="scientific">Pseudocalidococcus azoricus BACA0444</name>
    <dbReference type="NCBI Taxonomy" id="2918990"/>
    <lineage>
        <taxon>Bacteria</taxon>
        <taxon>Bacillati</taxon>
        <taxon>Cyanobacteriota</taxon>
        <taxon>Cyanophyceae</taxon>
        <taxon>Acaryochloridales</taxon>
        <taxon>Thermosynechococcaceae</taxon>
        <taxon>Pseudocalidococcus</taxon>
        <taxon>Pseudocalidococcus azoricus</taxon>
    </lineage>
</organism>
<sequence>MKFRVNTPTVVSEVIEGEAVILNLDSGNYYSMEGSGAIIWELLSQGLTVTEVGNWLAKTFNAHSDQMINTVAGLVDELQMEGLIVPLGEDLPDSESLNLDNMAVGKSFVEPKLCKYSDLQDLLILDPIHDVTDSGWPKANIE</sequence>
<dbReference type="Proteomes" id="UP001268256">
    <property type="component" value="Unassembled WGS sequence"/>
</dbReference>
<reference evidence="2" key="1">
    <citation type="submission" date="2023-07" db="EMBL/GenBank/DDBJ databases">
        <authorList>
            <person name="Luz R."/>
            <person name="Cordeiro R."/>
            <person name="Fonseca A."/>
            <person name="Goncalves V."/>
        </authorList>
    </citation>
    <scope>NUCLEOTIDE SEQUENCE [LARGE SCALE GENOMIC DNA]</scope>
    <source>
        <strain evidence="2">BACA0444</strain>
    </source>
</reference>